<evidence type="ECO:0000313" key="3">
    <source>
        <dbReference type="Proteomes" id="UP001596113"/>
    </source>
</evidence>
<comment type="caution">
    <text evidence="2">The sequence shown here is derived from an EMBL/GenBank/DDBJ whole genome shotgun (WGS) entry which is preliminary data.</text>
</comment>
<organism evidence="2 3">
    <name type="scientific">Cohnella soli</name>
    <dbReference type="NCBI Taxonomy" id="425005"/>
    <lineage>
        <taxon>Bacteria</taxon>
        <taxon>Bacillati</taxon>
        <taxon>Bacillota</taxon>
        <taxon>Bacilli</taxon>
        <taxon>Bacillales</taxon>
        <taxon>Paenibacillaceae</taxon>
        <taxon>Cohnella</taxon>
    </lineage>
</organism>
<dbReference type="Proteomes" id="UP001596113">
    <property type="component" value="Unassembled WGS sequence"/>
</dbReference>
<gene>
    <name evidence="2" type="ORF">ACFPOF_14255</name>
</gene>
<protein>
    <submittedName>
        <fullName evidence="2">Transposase</fullName>
    </submittedName>
</protein>
<accession>A0ABW0HRZ3</accession>
<feature type="domain" description="Transposase zinc-ribbon" evidence="1">
    <location>
        <begin position="19"/>
        <end position="65"/>
    </location>
</feature>
<proteinExistence type="predicted"/>
<name>A0ABW0HRZ3_9BACL</name>
<evidence type="ECO:0000313" key="2">
    <source>
        <dbReference type="EMBL" id="MFC5403903.1"/>
    </source>
</evidence>
<dbReference type="InterPro" id="IPR024442">
    <property type="entry name" value="Transposase_Zn_ribbon"/>
</dbReference>
<keyword evidence="3" id="KW-1185">Reference proteome</keyword>
<sequence>MSVHETPDSFDEFCSRFASEESCVESLFRAKWPTGFVCPRCGFTAYYFISSRRLPLYECRSCRLQHSLIAGTIMEGSRTPLRLWFQAIYLHARPQSINALQLSKIIGVTYKTAWLICHKIRYGMSQAESGNLLKGCVHVSDSMYCKRLTPYFDWHPQEQALLVGSSLTSKGTIDQLKIKLQSKSQLKDKYDCPDPATFIRQNVEPSSVPTVVQAYLDQYCYYYNRPQRSVFGLLLTDSAIGRTITYPLLTRSRRSFRNTRSARIIASASALMG</sequence>
<evidence type="ECO:0000259" key="1">
    <source>
        <dbReference type="Pfam" id="PF12760"/>
    </source>
</evidence>
<dbReference type="EMBL" id="JBHSMI010000025">
    <property type="protein sequence ID" value="MFC5403903.1"/>
    <property type="molecule type" value="Genomic_DNA"/>
</dbReference>
<reference evidence="3" key="1">
    <citation type="journal article" date="2019" name="Int. J. Syst. Evol. Microbiol.">
        <title>The Global Catalogue of Microorganisms (GCM) 10K type strain sequencing project: providing services to taxonomists for standard genome sequencing and annotation.</title>
        <authorList>
            <consortium name="The Broad Institute Genomics Platform"/>
            <consortium name="The Broad Institute Genome Sequencing Center for Infectious Disease"/>
            <person name="Wu L."/>
            <person name="Ma J."/>
        </authorList>
    </citation>
    <scope>NUCLEOTIDE SEQUENCE [LARGE SCALE GENOMIC DNA]</scope>
    <source>
        <strain evidence="3">CGMCC 1.18575</strain>
    </source>
</reference>
<dbReference type="RefSeq" id="WP_378133693.1">
    <property type="nucleotide sequence ID" value="NZ_JBHSMI010000025.1"/>
</dbReference>
<dbReference type="Pfam" id="PF12760">
    <property type="entry name" value="Zn_ribbon_IS1595"/>
    <property type="match status" value="1"/>
</dbReference>